<dbReference type="Gene3D" id="3.90.180.10">
    <property type="entry name" value="Medium-chain alcohol dehydrogenases, catalytic domain"/>
    <property type="match status" value="1"/>
</dbReference>
<dbReference type="InterPro" id="IPR047618">
    <property type="entry name" value="QOR-like"/>
</dbReference>
<proteinExistence type="predicted"/>
<keyword evidence="2" id="KW-0560">Oxidoreductase</keyword>
<dbReference type="CDD" id="cd05286">
    <property type="entry name" value="QOR2"/>
    <property type="match status" value="1"/>
</dbReference>
<sequence>MSTMTVKAIKMFKTGGPEVLEYVDVELGEPGPGEILVKHHAIGVNYLDIYFREGLYPQPMPSGMGQEGAGVVEKVGPGVTHLAVGDRVAYAGRPSGSYAQARIMPADIVLKLPEAISFETGAAMMLQGLTAQYLLNDTYKVQKGDTVLFHAIAGGVGTIACQWLKALGATVIGTVGSPEKAAIAKAHGCDHTILYREEDFVARVKEITGGKGVPVVYDSIGKDTFMKSLDCLSPRGLMVTFGNASGPVPPLEVGILAAKGSLKVTRPTLTTYVLNRQLLEQGAADLFQRVISGQIKIEITDRYPLEKASQAQKDMADRKTTGSIILVP</sequence>
<dbReference type="AlphaFoldDB" id="A0A1W1ZNR5"/>
<evidence type="ECO:0000259" key="3">
    <source>
        <dbReference type="SMART" id="SM00829"/>
    </source>
</evidence>
<reference evidence="4 5" key="1">
    <citation type="submission" date="2017-04" db="EMBL/GenBank/DDBJ databases">
        <authorList>
            <person name="Afonso C.L."/>
            <person name="Miller P.J."/>
            <person name="Scott M.A."/>
            <person name="Spackman E."/>
            <person name="Goraichik I."/>
            <person name="Dimitrov K.M."/>
            <person name="Suarez D.L."/>
            <person name="Swayne D.E."/>
        </authorList>
    </citation>
    <scope>NUCLEOTIDE SEQUENCE [LARGE SCALE GENOMIC DNA]</scope>
    <source>
        <strain evidence="4 5">VK13</strain>
    </source>
</reference>
<accession>A0A1W1ZNR5</accession>
<dbReference type="SMART" id="SM00829">
    <property type="entry name" value="PKS_ER"/>
    <property type="match status" value="1"/>
</dbReference>
<dbReference type="FunFam" id="3.40.50.720:FF:000053">
    <property type="entry name" value="Quinone oxidoreductase 1"/>
    <property type="match status" value="1"/>
</dbReference>
<dbReference type="Pfam" id="PF00107">
    <property type="entry name" value="ADH_zinc_N"/>
    <property type="match status" value="1"/>
</dbReference>
<dbReference type="GO" id="GO:0005829">
    <property type="term" value="C:cytosol"/>
    <property type="evidence" value="ECO:0007669"/>
    <property type="project" value="TreeGrafter"/>
</dbReference>
<dbReference type="GO" id="GO:0070402">
    <property type="term" value="F:NADPH binding"/>
    <property type="evidence" value="ECO:0007669"/>
    <property type="project" value="TreeGrafter"/>
</dbReference>
<dbReference type="InterPro" id="IPR020843">
    <property type="entry name" value="ER"/>
</dbReference>
<dbReference type="Pfam" id="PF08240">
    <property type="entry name" value="ADH_N"/>
    <property type="match status" value="1"/>
</dbReference>
<organism evidence="4 5">
    <name type="scientific">Polynucleobacter kasalickyi</name>
    <dbReference type="NCBI Taxonomy" id="1938817"/>
    <lineage>
        <taxon>Bacteria</taxon>
        <taxon>Pseudomonadati</taxon>
        <taxon>Pseudomonadota</taxon>
        <taxon>Betaproteobacteria</taxon>
        <taxon>Burkholderiales</taxon>
        <taxon>Burkholderiaceae</taxon>
        <taxon>Polynucleobacter</taxon>
    </lineage>
</organism>
<dbReference type="NCBIfam" id="NF008024">
    <property type="entry name" value="PRK10754.1"/>
    <property type="match status" value="1"/>
</dbReference>
<keyword evidence="1" id="KW-0521">NADP</keyword>
<dbReference type="SUPFAM" id="SSF51735">
    <property type="entry name" value="NAD(P)-binding Rossmann-fold domains"/>
    <property type="match status" value="1"/>
</dbReference>
<keyword evidence="5" id="KW-1185">Reference proteome</keyword>
<dbReference type="InterPro" id="IPR036291">
    <property type="entry name" value="NAD(P)-bd_dom_sf"/>
</dbReference>
<name>A0A1W1ZNR5_9BURK</name>
<evidence type="ECO:0000313" key="4">
    <source>
        <dbReference type="EMBL" id="SMC49711.1"/>
    </source>
</evidence>
<dbReference type="STRING" id="1938817.SAMN06296008_10626"/>
<dbReference type="PANTHER" id="PTHR48106:SF13">
    <property type="entry name" value="QUINONE OXIDOREDUCTASE-RELATED"/>
    <property type="match status" value="1"/>
</dbReference>
<dbReference type="SUPFAM" id="SSF50129">
    <property type="entry name" value="GroES-like"/>
    <property type="match status" value="1"/>
</dbReference>
<evidence type="ECO:0000256" key="1">
    <source>
        <dbReference type="ARBA" id="ARBA00022857"/>
    </source>
</evidence>
<dbReference type="InterPro" id="IPR013149">
    <property type="entry name" value="ADH-like_C"/>
</dbReference>
<feature type="domain" description="Enoyl reductase (ER)" evidence="3">
    <location>
        <begin position="15"/>
        <end position="326"/>
    </location>
</feature>
<dbReference type="PANTHER" id="PTHR48106">
    <property type="entry name" value="QUINONE OXIDOREDUCTASE PIG3-RELATED"/>
    <property type="match status" value="1"/>
</dbReference>
<protein>
    <submittedName>
        <fullName evidence="4">NADPH2:quinone reductase</fullName>
    </submittedName>
</protein>
<evidence type="ECO:0000256" key="2">
    <source>
        <dbReference type="ARBA" id="ARBA00023002"/>
    </source>
</evidence>
<dbReference type="Gene3D" id="3.40.50.720">
    <property type="entry name" value="NAD(P)-binding Rossmann-like Domain"/>
    <property type="match status" value="1"/>
</dbReference>
<dbReference type="Proteomes" id="UP000192708">
    <property type="component" value="Unassembled WGS sequence"/>
</dbReference>
<gene>
    <name evidence="4" type="ORF">SAMN06296008_10626</name>
</gene>
<dbReference type="EMBL" id="FWXJ01000006">
    <property type="protein sequence ID" value="SMC49711.1"/>
    <property type="molecule type" value="Genomic_DNA"/>
</dbReference>
<dbReference type="InterPro" id="IPR013154">
    <property type="entry name" value="ADH-like_N"/>
</dbReference>
<dbReference type="GO" id="GO:0035925">
    <property type="term" value="F:mRNA 3'-UTR AU-rich region binding"/>
    <property type="evidence" value="ECO:0007669"/>
    <property type="project" value="TreeGrafter"/>
</dbReference>
<dbReference type="GO" id="GO:0003960">
    <property type="term" value="F:quinone reductase (NADPH) activity"/>
    <property type="evidence" value="ECO:0007669"/>
    <property type="project" value="InterPro"/>
</dbReference>
<evidence type="ECO:0000313" key="5">
    <source>
        <dbReference type="Proteomes" id="UP000192708"/>
    </source>
</evidence>
<dbReference type="InterPro" id="IPR011032">
    <property type="entry name" value="GroES-like_sf"/>
</dbReference>